<organism evidence="3 4">
    <name type="scientific">Nocardia jinanensis</name>
    <dbReference type="NCBI Taxonomy" id="382504"/>
    <lineage>
        <taxon>Bacteria</taxon>
        <taxon>Bacillati</taxon>
        <taxon>Actinomycetota</taxon>
        <taxon>Actinomycetes</taxon>
        <taxon>Mycobacteriales</taxon>
        <taxon>Nocardiaceae</taxon>
        <taxon>Nocardia</taxon>
    </lineage>
</organism>
<dbReference type="AlphaFoldDB" id="A0A917VW22"/>
<evidence type="ECO:0000259" key="2">
    <source>
        <dbReference type="Pfam" id="PF08378"/>
    </source>
</evidence>
<accession>A0A917VW22</accession>
<name>A0A917VW22_9NOCA</name>
<reference evidence="3" key="2">
    <citation type="submission" date="2020-09" db="EMBL/GenBank/DDBJ databases">
        <authorList>
            <person name="Sun Q."/>
            <person name="Zhou Y."/>
        </authorList>
    </citation>
    <scope>NUCLEOTIDE SEQUENCE</scope>
    <source>
        <strain evidence="3">CGMCC 4.3508</strain>
    </source>
</reference>
<proteinExistence type="predicted"/>
<evidence type="ECO:0000313" key="4">
    <source>
        <dbReference type="Proteomes" id="UP000638263"/>
    </source>
</evidence>
<dbReference type="EMBL" id="BMMH01000007">
    <property type="protein sequence ID" value="GGL19785.1"/>
    <property type="molecule type" value="Genomic_DNA"/>
</dbReference>
<evidence type="ECO:0000256" key="1">
    <source>
        <dbReference type="SAM" id="MobiDB-lite"/>
    </source>
</evidence>
<feature type="domain" description="NERD" evidence="2">
    <location>
        <begin position="15"/>
        <end position="131"/>
    </location>
</feature>
<feature type="compositionally biased region" description="Pro residues" evidence="1">
    <location>
        <begin position="268"/>
        <end position="292"/>
    </location>
</feature>
<dbReference type="Proteomes" id="UP000638263">
    <property type="component" value="Unassembled WGS sequence"/>
</dbReference>
<gene>
    <name evidence="3" type="ORF">GCM10011588_38110</name>
</gene>
<feature type="region of interest" description="Disordered" evidence="1">
    <location>
        <begin position="336"/>
        <end position="387"/>
    </location>
</feature>
<sequence length="387" mass="40358">MIGMLVIADKLRSGAEKRVVGWLRKWEGDYRVPGVAITNCFISGQEVDLVIITPYTTVVGEVKGVDPEVTGSVLQCTTNSRWKVPGSEGDPVSVRENDTTPYDQVRDGVFKLKAAAGQAGGSAFVTGLVVVVPPRGSTMRLEKKSAPPPGCDVLLCNTQNPLRAWFHRAHHRSAVVWTAEQAYAVIEALEYGDRTTIAELAEEGFPLDSSLPAVEPLPVPAALPAPDPAARSVAALPPAAAPHAPALPPVPKDAPSSLPGPAAYEPTAQPPPRPVSDPPPRPTPPASDPPSAPASEPAADMDPTPTSDRRRTHLQTAAAFAAIAVIGGGLWLLARGGGGEPEPRETVDQHQISSITQAPPPPPGAGVPPPPPAPPATTVCYPFQSNC</sequence>
<dbReference type="PRINTS" id="PR01217">
    <property type="entry name" value="PRICHEXTENSN"/>
</dbReference>
<reference evidence="3" key="1">
    <citation type="journal article" date="2014" name="Int. J. Syst. Evol. Microbiol.">
        <title>Complete genome sequence of Corynebacterium casei LMG S-19264T (=DSM 44701T), isolated from a smear-ripened cheese.</title>
        <authorList>
            <consortium name="US DOE Joint Genome Institute (JGI-PGF)"/>
            <person name="Walter F."/>
            <person name="Albersmeier A."/>
            <person name="Kalinowski J."/>
            <person name="Ruckert C."/>
        </authorList>
    </citation>
    <scope>NUCLEOTIDE SEQUENCE</scope>
    <source>
        <strain evidence="3">CGMCC 4.3508</strain>
    </source>
</reference>
<keyword evidence="4" id="KW-1185">Reference proteome</keyword>
<feature type="compositionally biased region" description="Pro residues" evidence="1">
    <location>
        <begin position="358"/>
        <end position="375"/>
    </location>
</feature>
<dbReference type="Pfam" id="PF08378">
    <property type="entry name" value="NERD"/>
    <property type="match status" value="1"/>
</dbReference>
<protein>
    <recommendedName>
        <fullName evidence="2">NERD domain-containing protein</fullName>
    </recommendedName>
</protein>
<feature type="region of interest" description="Disordered" evidence="1">
    <location>
        <begin position="244"/>
        <end position="310"/>
    </location>
</feature>
<dbReference type="InterPro" id="IPR011528">
    <property type="entry name" value="NERD"/>
</dbReference>
<comment type="caution">
    <text evidence="3">The sequence shown here is derived from an EMBL/GenBank/DDBJ whole genome shotgun (WGS) entry which is preliminary data.</text>
</comment>
<feature type="compositionally biased region" description="Low complexity" evidence="1">
    <location>
        <begin position="293"/>
        <end position="303"/>
    </location>
</feature>
<evidence type="ECO:0000313" key="3">
    <source>
        <dbReference type="EMBL" id="GGL19785.1"/>
    </source>
</evidence>